<keyword evidence="2" id="KW-1185">Reference proteome</keyword>
<reference evidence="1 2" key="1">
    <citation type="journal article" date="2022" name="Plant J.">
        <title>Chromosome-level genome of Camellia lanceoleosa provides a valuable resource for understanding genome evolution and self-incompatibility.</title>
        <authorList>
            <person name="Gong W."/>
            <person name="Xiao S."/>
            <person name="Wang L."/>
            <person name="Liao Z."/>
            <person name="Chang Y."/>
            <person name="Mo W."/>
            <person name="Hu G."/>
            <person name="Li W."/>
            <person name="Zhao G."/>
            <person name="Zhu H."/>
            <person name="Hu X."/>
            <person name="Ji K."/>
            <person name="Xiang X."/>
            <person name="Song Q."/>
            <person name="Yuan D."/>
            <person name="Jin S."/>
            <person name="Zhang L."/>
        </authorList>
    </citation>
    <scope>NUCLEOTIDE SEQUENCE [LARGE SCALE GENOMIC DNA]</scope>
    <source>
        <strain evidence="1">SQ_2022a</strain>
    </source>
</reference>
<comment type="caution">
    <text evidence="1">The sequence shown here is derived from an EMBL/GenBank/DDBJ whole genome shotgun (WGS) entry which is preliminary data.</text>
</comment>
<sequence length="69" mass="7544">MCVRSHSGFSSFPHMYPPFYVLVKVVMVYFAADAVLLSFGGFASAISAFLTVDAVSANVESVWMMMILV</sequence>
<dbReference type="EMBL" id="CM045764">
    <property type="protein sequence ID" value="KAI8007270.1"/>
    <property type="molecule type" value="Genomic_DNA"/>
</dbReference>
<evidence type="ECO:0000313" key="1">
    <source>
        <dbReference type="EMBL" id="KAI8007270.1"/>
    </source>
</evidence>
<organism evidence="1 2">
    <name type="scientific">Camellia lanceoleosa</name>
    <dbReference type="NCBI Taxonomy" id="1840588"/>
    <lineage>
        <taxon>Eukaryota</taxon>
        <taxon>Viridiplantae</taxon>
        <taxon>Streptophyta</taxon>
        <taxon>Embryophyta</taxon>
        <taxon>Tracheophyta</taxon>
        <taxon>Spermatophyta</taxon>
        <taxon>Magnoliopsida</taxon>
        <taxon>eudicotyledons</taxon>
        <taxon>Gunneridae</taxon>
        <taxon>Pentapetalae</taxon>
        <taxon>asterids</taxon>
        <taxon>Ericales</taxon>
        <taxon>Theaceae</taxon>
        <taxon>Camellia</taxon>
    </lineage>
</organism>
<dbReference type="Proteomes" id="UP001060215">
    <property type="component" value="Chromosome 7"/>
</dbReference>
<proteinExistence type="predicted"/>
<gene>
    <name evidence="1" type="ORF">LOK49_LG07G01695</name>
</gene>
<evidence type="ECO:0000313" key="2">
    <source>
        <dbReference type="Proteomes" id="UP001060215"/>
    </source>
</evidence>
<name>A0ACC0H292_9ERIC</name>
<accession>A0ACC0H292</accession>
<protein>
    <submittedName>
        <fullName evidence="1">Uncharacterized protein</fullName>
    </submittedName>
</protein>